<feature type="compositionally biased region" description="Gly residues" evidence="5">
    <location>
        <begin position="381"/>
        <end position="398"/>
    </location>
</feature>
<dbReference type="Proteomes" id="UP001623592">
    <property type="component" value="Unassembled WGS sequence"/>
</dbReference>
<gene>
    <name evidence="9" type="ORF">ACJDT4_19480</name>
</gene>
<name>A0ABW8TNL9_9CLOT</name>
<feature type="transmembrane region" description="Helical" evidence="6">
    <location>
        <begin position="6"/>
        <end position="26"/>
    </location>
</feature>
<feature type="region of interest" description="Disordered" evidence="5">
    <location>
        <begin position="293"/>
        <end position="332"/>
    </location>
</feature>
<dbReference type="SUPFAM" id="SSF111369">
    <property type="entry name" value="HlyD-like secretion proteins"/>
    <property type="match status" value="1"/>
</dbReference>
<keyword evidence="3 4" id="KW-0175">Coiled coil</keyword>
<evidence type="ECO:0000256" key="4">
    <source>
        <dbReference type="SAM" id="Coils"/>
    </source>
</evidence>
<organism evidence="9 10">
    <name type="scientific">Clostridium neuense</name>
    <dbReference type="NCBI Taxonomy" id="1728934"/>
    <lineage>
        <taxon>Bacteria</taxon>
        <taxon>Bacillati</taxon>
        <taxon>Bacillota</taxon>
        <taxon>Clostridia</taxon>
        <taxon>Eubacteriales</taxon>
        <taxon>Clostridiaceae</taxon>
        <taxon>Clostridium</taxon>
    </lineage>
</organism>
<comment type="caution">
    <text evidence="9">The sequence shown here is derived from an EMBL/GenBank/DDBJ whole genome shotgun (WGS) entry which is preliminary data.</text>
</comment>
<protein>
    <submittedName>
        <fullName evidence="9">Efflux RND transporter periplasmic adaptor subunit</fullName>
    </submittedName>
</protein>
<dbReference type="PANTHER" id="PTHR32347:SF23">
    <property type="entry name" value="BLL5650 PROTEIN"/>
    <property type="match status" value="1"/>
</dbReference>
<evidence type="ECO:0000256" key="2">
    <source>
        <dbReference type="ARBA" id="ARBA00009477"/>
    </source>
</evidence>
<evidence type="ECO:0000313" key="10">
    <source>
        <dbReference type="Proteomes" id="UP001623592"/>
    </source>
</evidence>
<evidence type="ECO:0000313" key="9">
    <source>
        <dbReference type="EMBL" id="MFL0252599.1"/>
    </source>
</evidence>
<sequence length="440" mass="45285">MKSKVVKIVSAVVIVCLIGGGGYYFYNKSSKAKAASNTAKYYTVTAEKSNIDVTVSATGTVEATQTKDVVANNSGTVQNLNVKLGDTVKEGDTIAKVQSDDIDAAVNKANLTVQQQQLQVNNAKNANDQAMQSLSLQSAQNDLSNKIEQQNKMTLTAPIGGVVVAKNDNNGDSVQAGKALITIADLSSMKIDVQVDELDISKVKTGQTADITFDAISGKTYTGTVDSISQMGTTTNNVTTYDVIVDINNPDGVKIGMNGNVSIKVTSKSDALTIPVEALIERNNKKYVMLKTSGSTADSNTQGSWKRKSSGTNSGYQGNGSNRRGGNGSLRMSALGGKLVEVETGLENETTVEITSGIKEGDEVMIQLPQTTSTNSQKSSGFGGFGGGSFGGLGGGSRQSGSGSKNNSSNGNNAGNSGNNTSNSGTSSSGNSGNGAGVGK</sequence>
<evidence type="ECO:0000259" key="8">
    <source>
        <dbReference type="Pfam" id="PF25990"/>
    </source>
</evidence>
<dbReference type="RefSeq" id="WP_406789252.1">
    <property type="nucleotide sequence ID" value="NZ_JBJIAA010000018.1"/>
</dbReference>
<dbReference type="PANTHER" id="PTHR32347">
    <property type="entry name" value="EFFLUX SYSTEM COMPONENT YKNX-RELATED"/>
    <property type="match status" value="1"/>
</dbReference>
<dbReference type="InterPro" id="IPR006143">
    <property type="entry name" value="RND_pump_MFP"/>
</dbReference>
<reference evidence="9 10" key="1">
    <citation type="submission" date="2024-11" db="EMBL/GenBank/DDBJ databases">
        <authorList>
            <person name="Heng Y.C."/>
            <person name="Lim A.C.H."/>
            <person name="Lee J.K.Y."/>
            <person name="Kittelmann S."/>
        </authorList>
    </citation>
    <scope>NUCLEOTIDE SEQUENCE [LARGE SCALE GENOMIC DNA]</scope>
    <source>
        <strain evidence="9 10">WILCCON 0114</strain>
    </source>
</reference>
<feature type="domain" description="YknX-like beta-barrel" evidence="8">
    <location>
        <begin position="189"/>
        <end position="263"/>
    </location>
</feature>
<proteinExistence type="inferred from homology"/>
<comment type="similarity">
    <text evidence="2">Belongs to the membrane fusion protein (MFP) (TC 8.A.1) family.</text>
</comment>
<comment type="subcellular location">
    <subcellularLocation>
        <location evidence="1">Cell envelope</location>
    </subcellularLocation>
</comment>
<keyword evidence="6" id="KW-0472">Membrane</keyword>
<dbReference type="EMBL" id="JBJIAA010000018">
    <property type="protein sequence ID" value="MFL0252599.1"/>
    <property type="molecule type" value="Genomic_DNA"/>
</dbReference>
<evidence type="ECO:0000256" key="5">
    <source>
        <dbReference type="SAM" id="MobiDB-lite"/>
    </source>
</evidence>
<keyword evidence="6" id="KW-0812">Transmembrane</keyword>
<dbReference type="Pfam" id="PF25973">
    <property type="entry name" value="BSH_CzcB"/>
    <property type="match status" value="1"/>
</dbReference>
<accession>A0ABW8TNL9</accession>
<dbReference type="Gene3D" id="6.20.50.140">
    <property type="match status" value="1"/>
</dbReference>
<feature type="region of interest" description="Disordered" evidence="5">
    <location>
        <begin position="371"/>
        <end position="440"/>
    </location>
</feature>
<dbReference type="Gene3D" id="1.10.287.470">
    <property type="entry name" value="Helix hairpin bin"/>
    <property type="match status" value="1"/>
</dbReference>
<evidence type="ECO:0000256" key="6">
    <source>
        <dbReference type="SAM" id="Phobius"/>
    </source>
</evidence>
<feature type="compositionally biased region" description="Low complexity" evidence="5">
    <location>
        <begin position="313"/>
        <end position="322"/>
    </location>
</feature>
<dbReference type="InterPro" id="IPR058647">
    <property type="entry name" value="BSH_CzcB-like"/>
</dbReference>
<feature type="compositionally biased region" description="Low complexity" evidence="5">
    <location>
        <begin position="399"/>
        <end position="431"/>
    </location>
</feature>
<dbReference type="InterPro" id="IPR058636">
    <property type="entry name" value="Beta-barrel_YknX"/>
</dbReference>
<dbReference type="InterPro" id="IPR050465">
    <property type="entry name" value="UPF0194_transport"/>
</dbReference>
<dbReference type="Gene3D" id="2.40.50.100">
    <property type="match status" value="1"/>
</dbReference>
<evidence type="ECO:0000256" key="3">
    <source>
        <dbReference type="ARBA" id="ARBA00023054"/>
    </source>
</evidence>
<feature type="coiled-coil region" evidence="4">
    <location>
        <begin position="106"/>
        <end position="133"/>
    </location>
</feature>
<keyword evidence="6" id="KW-1133">Transmembrane helix</keyword>
<feature type="compositionally biased region" description="Polar residues" evidence="5">
    <location>
        <begin position="293"/>
        <end position="304"/>
    </location>
</feature>
<dbReference type="Pfam" id="PF25990">
    <property type="entry name" value="Beta-barrel_YknX"/>
    <property type="match status" value="1"/>
</dbReference>
<dbReference type="Gene3D" id="2.40.30.170">
    <property type="match status" value="1"/>
</dbReference>
<evidence type="ECO:0000259" key="7">
    <source>
        <dbReference type="Pfam" id="PF25973"/>
    </source>
</evidence>
<dbReference type="NCBIfam" id="TIGR01730">
    <property type="entry name" value="RND_mfp"/>
    <property type="match status" value="1"/>
</dbReference>
<feature type="domain" description="CzcB-like barrel-sandwich hybrid" evidence="7">
    <location>
        <begin position="66"/>
        <end position="185"/>
    </location>
</feature>
<evidence type="ECO:0000256" key="1">
    <source>
        <dbReference type="ARBA" id="ARBA00004196"/>
    </source>
</evidence>
<keyword evidence="10" id="KW-1185">Reference proteome</keyword>